<evidence type="ECO:0000313" key="3">
    <source>
        <dbReference type="Proteomes" id="UP001365542"/>
    </source>
</evidence>
<sequence length="546" mass="61391">MASKFAHFQYHDPTLVQIPTNVKFNNVDGLSTSSKLIVQTSRTPAGHYQEWKKFELPDGTSIANPRLRWSTKYLPAAGSPGRATSPKSQTSGTAAKFVLDIIYLSKSGDYRFAMRANRAAACAVTTDEESFLLLYLTDVCEWDAPPGGNYKNHKYKPTNWLKLPQTLKLFAKSPDDFLKLKFETVALCISQNIMIWCPKLREAFVKTMKEPSMQQALILAEKEKEYFNDTRKRSSLLDKLAARIPKVKPDEECQNPFTMEDAGPSLVKSPLQTSPKTISHIDRRKSLQIPFGQSYKRHTFATSPSVDSPETEISPNSPASRKQSKEEDIFIRNASSSPSHSHGGNGMTPDEVDLLFEHRISTTEIGKRVAPASPPLSPSSDRPNKRLSRWGPDLNIGFSDDEQKGVSLGEDIELPRSSPPLRLRTKIQRPTSYPPATELSTPTPLSPEEKRKSFGDQLKAVTAAAYVRVQPDAVRIEPRPDYVYLPNGQDLNVEFKRKLVFGEAVVAQWAKEYDMRRGLLTPINLDRITALDREPCEEKFYDAKEQ</sequence>
<evidence type="ECO:0000313" key="2">
    <source>
        <dbReference type="EMBL" id="KAK6540451.1"/>
    </source>
</evidence>
<evidence type="ECO:0000256" key="1">
    <source>
        <dbReference type="SAM" id="MobiDB-lite"/>
    </source>
</evidence>
<protein>
    <submittedName>
        <fullName evidence="2">Uncharacterized protein</fullName>
    </submittedName>
</protein>
<accession>A0AAV9XET3</accession>
<dbReference type="EMBL" id="JAVHJO010000005">
    <property type="protein sequence ID" value="KAK6540451.1"/>
    <property type="molecule type" value="Genomic_DNA"/>
</dbReference>
<comment type="caution">
    <text evidence="2">The sequence shown here is derived from an EMBL/GenBank/DDBJ whole genome shotgun (WGS) entry which is preliminary data.</text>
</comment>
<keyword evidence="3" id="KW-1185">Reference proteome</keyword>
<dbReference type="AlphaFoldDB" id="A0AAV9XET3"/>
<feature type="compositionally biased region" description="Polar residues" evidence="1">
    <location>
        <begin position="300"/>
        <end position="321"/>
    </location>
</feature>
<name>A0AAV9XET3_9PEZI</name>
<dbReference type="Proteomes" id="UP001365542">
    <property type="component" value="Unassembled WGS sequence"/>
</dbReference>
<organism evidence="2 3">
    <name type="scientific">Orbilia ellipsospora</name>
    <dbReference type="NCBI Taxonomy" id="2528407"/>
    <lineage>
        <taxon>Eukaryota</taxon>
        <taxon>Fungi</taxon>
        <taxon>Dikarya</taxon>
        <taxon>Ascomycota</taxon>
        <taxon>Pezizomycotina</taxon>
        <taxon>Orbiliomycetes</taxon>
        <taxon>Orbiliales</taxon>
        <taxon>Orbiliaceae</taxon>
        <taxon>Orbilia</taxon>
    </lineage>
</organism>
<gene>
    <name evidence="2" type="ORF">TWF694_009245</name>
</gene>
<proteinExistence type="predicted"/>
<feature type="region of interest" description="Disordered" evidence="1">
    <location>
        <begin position="365"/>
        <end position="452"/>
    </location>
</feature>
<feature type="region of interest" description="Disordered" evidence="1">
    <location>
        <begin position="251"/>
        <end position="327"/>
    </location>
</feature>
<reference evidence="2 3" key="1">
    <citation type="submission" date="2019-10" db="EMBL/GenBank/DDBJ databases">
        <authorList>
            <person name="Palmer J.M."/>
        </authorList>
    </citation>
    <scope>NUCLEOTIDE SEQUENCE [LARGE SCALE GENOMIC DNA]</scope>
    <source>
        <strain evidence="2 3">TWF694</strain>
    </source>
</reference>